<dbReference type="SUPFAM" id="SSF53686">
    <property type="entry name" value="Tryptophan synthase beta subunit-like PLP-dependent enzymes"/>
    <property type="match status" value="1"/>
</dbReference>
<keyword evidence="6" id="KW-1185">Reference proteome</keyword>
<evidence type="ECO:0000256" key="1">
    <source>
        <dbReference type="ARBA" id="ARBA00001933"/>
    </source>
</evidence>
<comment type="similarity">
    <text evidence="2">Belongs to the ACC deaminase/D-cysteine desulfhydrase family.</text>
</comment>
<protein>
    <submittedName>
        <fullName evidence="5">D-cysteine desulfhydrase 1, mitochondrial</fullName>
    </submittedName>
</protein>
<sequence>MLCYNWNFSRGSFNILNPAAASFPIQSIINSKKNPIKLIPKQEIIRSSYSSSTANSSTRSKTAMEAVPNPQKPTFEFLTKKPYVPPSWASHLNPIPSHVFSLSHFPTPIHKWNLPNLPKGTEVYLKRDDLSGMQLSGNKVRKLEFLLADAVAHGADCIITIGGIQSNHCRATAVAAKYLNLDCYLILRTSKVLVDKDPGLTGNLLVERLVGAHIDLVSKEEYAKVGSVALTDVLKAKLLNEGRKPYVIPVGGSNSLGTWGYIEAVREIEEQLQDVKDEVVFDDIVVACGRYCPASLFLNFNSYTLLIEEVAFRIYFQL</sequence>
<dbReference type="PANTHER" id="PTHR43780:SF2">
    <property type="entry name" value="1-AMINOCYCLOPROPANE-1-CARBOXYLATE DEAMINASE-RELATED"/>
    <property type="match status" value="1"/>
</dbReference>
<proteinExistence type="inferred from homology"/>
<accession>A0A8S0QJX7</accession>
<evidence type="ECO:0000313" key="6">
    <source>
        <dbReference type="Proteomes" id="UP000594638"/>
    </source>
</evidence>
<dbReference type="FunFam" id="3.40.50.1100:FF:000037">
    <property type="entry name" value="Bifunctional D-cysteine desulfhydrase/1-aminocyclopropane-1-carboxylate deaminase, mitochondrial"/>
    <property type="match status" value="1"/>
</dbReference>
<dbReference type="Pfam" id="PF00291">
    <property type="entry name" value="PALP"/>
    <property type="match status" value="1"/>
</dbReference>
<reference evidence="5 6" key="1">
    <citation type="submission" date="2019-12" db="EMBL/GenBank/DDBJ databases">
        <authorList>
            <person name="Alioto T."/>
            <person name="Alioto T."/>
            <person name="Gomez Garrido J."/>
        </authorList>
    </citation>
    <scope>NUCLEOTIDE SEQUENCE [LARGE SCALE GENOMIC DNA]</scope>
</reference>
<comment type="cofactor">
    <cofactor evidence="1">
        <name>pyridoxal 5'-phosphate</name>
        <dbReference type="ChEBI" id="CHEBI:597326"/>
    </cofactor>
</comment>
<dbReference type="Gramene" id="OE9A010599T2">
    <property type="protein sequence ID" value="OE9A010599C2"/>
    <property type="gene ID" value="OE9A010599"/>
</dbReference>
<dbReference type="EMBL" id="CACTIH010001893">
    <property type="protein sequence ID" value="CAA2967878.1"/>
    <property type="molecule type" value="Genomic_DNA"/>
</dbReference>
<keyword evidence="3" id="KW-0663">Pyridoxal phosphate</keyword>
<dbReference type="InterPro" id="IPR001926">
    <property type="entry name" value="TrpB-like_PALP"/>
</dbReference>
<dbReference type="Proteomes" id="UP000594638">
    <property type="component" value="Unassembled WGS sequence"/>
</dbReference>
<dbReference type="PANTHER" id="PTHR43780">
    <property type="entry name" value="1-AMINOCYCLOPROPANE-1-CARBOXYLATE DEAMINASE-RELATED"/>
    <property type="match status" value="1"/>
</dbReference>
<evidence type="ECO:0000256" key="2">
    <source>
        <dbReference type="ARBA" id="ARBA00008639"/>
    </source>
</evidence>
<comment type="caution">
    <text evidence="5">The sequence shown here is derived from an EMBL/GenBank/DDBJ whole genome shotgun (WGS) entry which is preliminary data.</text>
</comment>
<name>A0A8S0QJX7_OLEEU</name>
<evidence type="ECO:0000259" key="4">
    <source>
        <dbReference type="Pfam" id="PF00291"/>
    </source>
</evidence>
<organism evidence="5 6">
    <name type="scientific">Olea europaea subsp. europaea</name>
    <dbReference type="NCBI Taxonomy" id="158383"/>
    <lineage>
        <taxon>Eukaryota</taxon>
        <taxon>Viridiplantae</taxon>
        <taxon>Streptophyta</taxon>
        <taxon>Embryophyta</taxon>
        <taxon>Tracheophyta</taxon>
        <taxon>Spermatophyta</taxon>
        <taxon>Magnoliopsida</taxon>
        <taxon>eudicotyledons</taxon>
        <taxon>Gunneridae</taxon>
        <taxon>Pentapetalae</taxon>
        <taxon>asterids</taxon>
        <taxon>lamiids</taxon>
        <taxon>Lamiales</taxon>
        <taxon>Oleaceae</taxon>
        <taxon>Oleeae</taxon>
        <taxon>Olea</taxon>
    </lineage>
</organism>
<evidence type="ECO:0000256" key="3">
    <source>
        <dbReference type="ARBA" id="ARBA00022898"/>
    </source>
</evidence>
<dbReference type="Gene3D" id="3.40.50.1100">
    <property type="match status" value="1"/>
</dbReference>
<evidence type="ECO:0000313" key="5">
    <source>
        <dbReference type="EMBL" id="CAA2967878.1"/>
    </source>
</evidence>
<dbReference type="AlphaFoldDB" id="A0A8S0QJX7"/>
<feature type="domain" description="Tryptophan synthase beta chain-like PALP" evidence="4">
    <location>
        <begin position="102"/>
        <end position="289"/>
    </location>
</feature>
<dbReference type="InterPro" id="IPR027278">
    <property type="entry name" value="ACCD_DCysDesulf"/>
</dbReference>
<gene>
    <name evidence="5" type="ORF">OLEA9_A010599</name>
</gene>
<dbReference type="GO" id="GO:0019148">
    <property type="term" value="F:D-cysteine desulfhydrase activity"/>
    <property type="evidence" value="ECO:0007669"/>
    <property type="project" value="TreeGrafter"/>
</dbReference>
<dbReference type="InterPro" id="IPR036052">
    <property type="entry name" value="TrpB-like_PALP_sf"/>
</dbReference>